<evidence type="ECO:0000313" key="3">
    <source>
        <dbReference type="Proteomes" id="UP000001062"/>
    </source>
</evidence>
<organism evidence="2 3">
    <name type="scientific">Marinomonas mediterranea (strain ATCC 700492 / JCM 21426 / NBRC 103028 / MMB-1)</name>
    <dbReference type="NCBI Taxonomy" id="717774"/>
    <lineage>
        <taxon>Bacteria</taxon>
        <taxon>Pseudomonadati</taxon>
        <taxon>Pseudomonadota</taxon>
        <taxon>Gammaproteobacteria</taxon>
        <taxon>Oceanospirillales</taxon>
        <taxon>Oceanospirillaceae</taxon>
        <taxon>Marinomonas</taxon>
    </lineage>
</organism>
<evidence type="ECO:0000256" key="1">
    <source>
        <dbReference type="SAM" id="Phobius"/>
    </source>
</evidence>
<reference evidence="2 3" key="1">
    <citation type="journal article" date="2012" name="Stand. Genomic Sci.">
        <title>Complete genome sequence of the melanogenic marine bacterium Marinomonas mediterranea type strain (MMB-1(T)).</title>
        <authorList>
            <person name="Lucas-Elio P."/>
            <person name="Goodwin L."/>
            <person name="Woyke T."/>
            <person name="Pitluck S."/>
            <person name="Nolan M."/>
            <person name="Kyrpides N.C."/>
            <person name="Detter J.C."/>
            <person name="Copeland A."/>
            <person name="Teshima H."/>
            <person name="Bruce D."/>
            <person name="Detter C."/>
            <person name="Tapia R."/>
            <person name="Han S."/>
            <person name="Land M.L."/>
            <person name="Ivanova N."/>
            <person name="Mikhailova N."/>
            <person name="Johnston A.W."/>
            <person name="Sanchez-Amat A."/>
        </authorList>
    </citation>
    <scope>NUCLEOTIDE SEQUENCE [LARGE SCALE GENOMIC DNA]</scope>
    <source>
        <strain evidence="3">ATCC 700492 / JCM 21426 / NBRC 103028 / MMB-1</strain>
    </source>
</reference>
<keyword evidence="3" id="KW-1185">Reference proteome</keyword>
<dbReference type="EMBL" id="CP002583">
    <property type="protein sequence ID" value="ADZ91198.1"/>
    <property type="molecule type" value="Genomic_DNA"/>
</dbReference>
<dbReference type="AlphaFoldDB" id="F2K2R5"/>
<dbReference type="OrthoDB" id="5457135at2"/>
<name>F2K2R5_MARM1</name>
<feature type="transmembrane region" description="Helical" evidence="1">
    <location>
        <begin position="12"/>
        <end position="36"/>
    </location>
</feature>
<gene>
    <name evidence="2" type="ordered locus">Marme_1950</name>
</gene>
<proteinExistence type="predicted"/>
<feature type="transmembrane region" description="Helical" evidence="1">
    <location>
        <begin position="87"/>
        <end position="110"/>
    </location>
</feature>
<keyword evidence="1" id="KW-0472">Membrane</keyword>
<keyword evidence="1" id="KW-1133">Transmembrane helix</keyword>
<sequence length="147" mass="16271">MIKQRINLLHIVGVLTVLVALFHIVCIIFGGDWYRLLGAGEEMAQLAESGDPYPTIVTSVLSAVFLLWAAYAFSGAGLIIKLPLVRLALVLISIILFTRLFGFYFIMPAFPDNSLTFWFVSSGICLLLGLTYLLGLKQRWRSISGSD</sequence>
<protein>
    <submittedName>
        <fullName evidence="2">Uncharacterized protein</fullName>
    </submittedName>
</protein>
<feature type="transmembrane region" description="Helical" evidence="1">
    <location>
        <begin position="116"/>
        <end position="136"/>
    </location>
</feature>
<feature type="transmembrane region" description="Helical" evidence="1">
    <location>
        <begin position="56"/>
        <end position="80"/>
    </location>
</feature>
<dbReference type="PATRIC" id="fig|717774.3.peg.2012"/>
<dbReference type="eggNOG" id="ENOG50303H9">
    <property type="taxonomic scope" value="Bacteria"/>
</dbReference>
<keyword evidence="1" id="KW-0812">Transmembrane</keyword>
<dbReference type="HOGENOM" id="CLU_145285_0_0_6"/>
<dbReference type="Proteomes" id="UP000001062">
    <property type="component" value="Chromosome"/>
</dbReference>
<accession>F2K2R5</accession>
<evidence type="ECO:0000313" key="2">
    <source>
        <dbReference type="EMBL" id="ADZ91198.1"/>
    </source>
</evidence>
<dbReference type="RefSeq" id="WP_013661103.1">
    <property type="nucleotide sequence ID" value="NC_015276.1"/>
</dbReference>
<dbReference type="KEGG" id="mme:Marme_1950"/>